<gene>
    <name evidence="1" type="ORF">TX23_02300</name>
</gene>
<evidence type="ECO:0000313" key="2">
    <source>
        <dbReference type="Proteomes" id="UP000050852"/>
    </source>
</evidence>
<sequence>MAHGGTSFFLFLVGSGYIDRPLGSRDALQENTSALLWLYTRDLQSFVSQRTAAAINGIFQQKKRSIAVRQARHRPQVVEQITQNAGCTMAFHANCTKMKIRKFYNLLILKDFFL</sequence>
<name>A0A0R3AXR2_9PSED</name>
<protein>
    <submittedName>
        <fullName evidence="1">Uncharacterized protein</fullName>
    </submittedName>
</protein>
<dbReference type="PATRIC" id="fig|1615673.3.peg.1385"/>
<accession>A0A0R3AXR2</accession>
<comment type="caution">
    <text evidence="1">The sequence shown here is derived from an EMBL/GenBank/DDBJ whole genome shotgun (WGS) entry which is preliminary data.</text>
</comment>
<dbReference type="Proteomes" id="UP000050852">
    <property type="component" value="Unassembled WGS sequence"/>
</dbReference>
<proteinExistence type="predicted"/>
<evidence type="ECO:0000313" key="1">
    <source>
        <dbReference type="EMBL" id="KRP75025.1"/>
    </source>
</evidence>
<dbReference type="AlphaFoldDB" id="A0A0R3AXR2"/>
<dbReference type="EMBL" id="JYLN01000001">
    <property type="protein sequence ID" value="KRP75025.1"/>
    <property type="molecule type" value="Genomic_DNA"/>
</dbReference>
<organism evidence="1 2">
    <name type="scientific">Pseudomonas paralactis</name>
    <dbReference type="NCBI Taxonomy" id="1615673"/>
    <lineage>
        <taxon>Bacteria</taxon>
        <taxon>Pseudomonadati</taxon>
        <taxon>Pseudomonadota</taxon>
        <taxon>Gammaproteobacteria</taxon>
        <taxon>Pseudomonadales</taxon>
        <taxon>Pseudomonadaceae</taxon>
        <taxon>Pseudomonas</taxon>
    </lineage>
</organism>
<reference evidence="1 2" key="1">
    <citation type="submission" date="2015-02" db="EMBL/GenBank/DDBJ databases">
        <title>Two Pseudomonas sp. nov., isolated from raw milk.</title>
        <authorList>
            <person name="Wenning M."/>
            <person name="von Neubeck M."/>
            <person name="Huptas C."/>
            <person name="Scherer S."/>
        </authorList>
    </citation>
    <scope>NUCLEOTIDE SEQUENCE [LARGE SCALE GENOMIC DNA]</scope>
    <source>
        <strain evidence="1 2">DSM 29164</strain>
    </source>
</reference>